<dbReference type="PANTHER" id="PTHR40516">
    <property type="entry name" value="ANTITOXIN CHPS-RELATED"/>
    <property type="match status" value="1"/>
</dbReference>
<dbReference type="InterPro" id="IPR037914">
    <property type="entry name" value="SpoVT-AbrB_sf"/>
</dbReference>
<dbReference type="Gene3D" id="2.10.260.10">
    <property type="match status" value="1"/>
</dbReference>
<evidence type="ECO:0000259" key="2">
    <source>
        <dbReference type="PROSITE" id="PS51740"/>
    </source>
</evidence>
<evidence type="ECO:0000313" key="3">
    <source>
        <dbReference type="EMBL" id="GET05444.1"/>
    </source>
</evidence>
<organism evidence="3">
    <name type="scientific">Ligilactobacillus agilis</name>
    <dbReference type="NCBI Taxonomy" id="1601"/>
    <lineage>
        <taxon>Bacteria</taxon>
        <taxon>Bacillati</taxon>
        <taxon>Bacillota</taxon>
        <taxon>Bacilli</taxon>
        <taxon>Lactobacillales</taxon>
        <taxon>Lactobacillaceae</taxon>
        <taxon>Ligilactobacillus</taxon>
    </lineage>
</organism>
<gene>
    <name evidence="3" type="ORF">SY212_04740</name>
</gene>
<dbReference type="RefSeq" id="WP_172584289.1">
    <property type="nucleotide sequence ID" value="NZ_BLAM01000055.1"/>
</dbReference>
<protein>
    <submittedName>
        <fullName evidence="3">PbsX family transcriptional regulator</fullName>
    </submittedName>
</protein>
<name>A0A6F9XJK5_9LACO</name>
<dbReference type="PROSITE" id="PS51740">
    <property type="entry name" value="SPOVT_ABRB"/>
    <property type="match status" value="1"/>
</dbReference>
<dbReference type="Pfam" id="PF04014">
    <property type="entry name" value="MazE_antitoxin"/>
    <property type="match status" value="1"/>
</dbReference>
<sequence length="85" mass="9857">METFGVLSLAKWGNSLAIRLPKKILDDFNLQTKDELIYKVEDNKIILEPQKRKTLLEELFEGYDLDAEYPFEIIDKGGAVGEEFY</sequence>
<dbReference type="PANTHER" id="PTHR40516:SF1">
    <property type="entry name" value="ANTITOXIN CHPS-RELATED"/>
    <property type="match status" value="1"/>
</dbReference>
<evidence type="ECO:0000256" key="1">
    <source>
        <dbReference type="PROSITE-ProRule" id="PRU01076"/>
    </source>
</evidence>
<dbReference type="InterPro" id="IPR039052">
    <property type="entry name" value="Antitox_PemI-like"/>
</dbReference>
<feature type="domain" description="SpoVT-AbrB" evidence="2">
    <location>
        <begin position="7"/>
        <end position="52"/>
    </location>
</feature>
<dbReference type="EMBL" id="BLAM01000055">
    <property type="protein sequence ID" value="GET05444.1"/>
    <property type="molecule type" value="Genomic_DNA"/>
</dbReference>
<keyword evidence="1" id="KW-0238">DNA-binding</keyword>
<dbReference type="InterPro" id="IPR007159">
    <property type="entry name" value="SpoVT-AbrB_dom"/>
</dbReference>
<dbReference type="AlphaFoldDB" id="A0A6F9XJK5"/>
<dbReference type="SMART" id="SM00966">
    <property type="entry name" value="SpoVT_AbrB"/>
    <property type="match status" value="1"/>
</dbReference>
<accession>A0A6F9XJK5</accession>
<reference evidence="3" key="1">
    <citation type="submission" date="2019-10" db="EMBL/GenBank/DDBJ databases">
        <title>Lactobacillus agilis SY212 Whole Genome Sequencing Project.</title>
        <authorList>
            <person name="Suzuki S."/>
            <person name="Endo A."/>
            <person name="Maeno S."/>
            <person name="Shiwa Y."/>
            <person name="Matsutani M."/>
            <person name="Kajikawa A."/>
        </authorList>
    </citation>
    <scope>NUCLEOTIDE SEQUENCE</scope>
    <source>
        <strain evidence="3">SY212</strain>
    </source>
</reference>
<dbReference type="GO" id="GO:0003677">
    <property type="term" value="F:DNA binding"/>
    <property type="evidence" value="ECO:0007669"/>
    <property type="project" value="UniProtKB-UniRule"/>
</dbReference>
<proteinExistence type="predicted"/>
<dbReference type="GO" id="GO:0097351">
    <property type="term" value="F:toxin sequestering activity"/>
    <property type="evidence" value="ECO:0007669"/>
    <property type="project" value="InterPro"/>
</dbReference>
<dbReference type="Proteomes" id="UP000494265">
    <property type="component" value="Unassembled WGS sequence"/>
</dbReference>
<comment type="caution">
    <text evidence="3">The sequence shown here is derived from an EMBL/GenBank/DDBJ whole genome shotgun (WGS) entry which is preliminary data.</text>
</comment>
<dbReference type="SUPFAM" id="SSF89447">
    <property type="entry name" value="AbrB/MazE/MraZ-like"/>
    <property type="match status" value="1"/>
</dbReference>